<comment type="caution">
    <text evidence="9">The sequence shown here is derived from an EMBL/GenBank/DDBJ whole genome shotgun (WGS) entry which is preliminary data.</text>
</comment>
<evidence type="ECO:0000256" key="2">
    <source>
        <dbReference type="ARBA" id="ARBA00022679"/>
    </source>
</evidence>
<accession>A0A8J1U9T7</accession>
<keyword evidence="3" id="KW-0812">Transmembrane</keyword>
<organism evidence="9 10">
    <name type="scientific">Owenia fusiformis</name>
    <name type="common">Polychaete worm</name>
    <dbReference type="NCBI Taxonomy" id="6347"/>
    <lineage>
        <taxon>Eukaryota</taxon>
        <taxon>Metazoa</taxon>
        <taxon>Spiralia</taxon>
        <taxon>Lophotrochozoa</taxon>
        <taxon>Annelida</taxon>
        <taxon>Polychaeta</taxon>
        <taxon>Sedentaria</taxon>
        <taxon>Canalipalpata</taxon>
        <taxon>Sabellida</taxon>
        <taxon>Oweniida</taxon>
        <taxon>Oweniidae</taxon>
        <taxon>Owenia</taxon>
    </lineage>
</organism>
<name>A0A8J1U9T7_OWEFU</name>
<keyword evidence="7" id="KW-0472">Membrane</keyword>
<sequence>MARIIRHRIRSFMIGLCMVTFLMVLYLGTSRNTYLGESNDVKRDVLVSSLVFEELMAQPEPATPDSNILLYNGLSTCGSNGFNENLKALSKPNGFRFIRQESRGMKLVKKPKYYIEELYTESSERPIAKYHDVFFLNFNSYNYSNPIYVNIAREPYNRAEALYSYKRRLCKKEHRFCTIYSNEMLHLTFEQCLKTWKNATYICGDFYKSTMHTFCGHNKICQDDKMPDFGVQLAKANIARHYKFVGLYEEYRTSMIALEEIIPTYFVGTSSRYRRRNEEGVTGFPDETTEKLVKEVLKYDYEVYYFIKQRFYQTIQKLGLESHLTDILWVH</sequence>
<dbReference type="PANTHER" id="PTHR12129:SF15">
    <property type="entry name" value="URONYL 2-SULFOTRANSFERASE"/>
    <property type="match status" value="1"/>
</dbReference>
<evidence type="ECO:0000256" key="1">
    <source>
        <dbReference type="ARBA" id="ARBA00004323"/>
    </source>
</evidence>
<keyword evidence="4" id="KW-0735">Signal-anchor</keyword>
<keyword evidence="6" id="KW-0333">Golgi apparatus</keyword>
<dbReference type="InterPro" id="IPR007734">
    <property type="entry name" value="Heparan_SO4_2-O-STrfase"/>
</dbReference>
<dbReference type="SUPFAM" id="SSF52540">
    <property type="entry name" value="P-loop containing nucleoside triphosphate hydrolases"/>
    <property type="match status" value="1"/>
</dbReference>
<dbReference type="AlphaFoldDB" id="A0A8J1U9T7"/>
<evidence type="ECO:0000256" key="4">
    <source>
        <dbReference type="ARBA" id="ARBA00022968"/>
    </source>
</evidence>
<evidence type="ECO:0000313" key="9">
    <source>
        <dbReference type="EMBL" id="CAH1795113.1"/>
    </source>
</evidence>
<comment type="subcellular location">
    <subcellularLocation>
        <location evidence="1">Golgi apparatus membrane</location>
        <topology evidence="1">Single-pass type II membrane protein</topology>
    </subcellularLocation>
</comment>
<dbReference type="GO" id="GO:0000139">
    <property type="term" value="C:Golgi membrane"/>
    <property type="evidence" value="ECO:0007669"/>
    <property type="project" value="UniProtKB-SubCell"/>
</dbReference>
<dbReference type="GO" id="GO:0008146">
    <property type="term" value="F:sulfotransferase activity"/>
    <property type="evidence" value="ECO:0007669"/>
    <property type="project" value="InterPro"/>
</dbReference>
<evidence type="ECO:0000256" key="8">
    <source>
        <dbReference type="ARBA" id="ARBA00023180"/>
    </source>
</evidence>
<keyword evidence="2" id="KW-0808">Transferase</keyword>
<gene>
    <name evidence="9" type="ORF">OFUS_LOCUS19698</name>
</gene>
<evidence type="ECO:0000256" key="6">
    <source>
        <dbReference type="ARBA" id="ARBA00023034"/>
    </source>
</evidence>
<keyword evidence="5" id="KW-1133">Transmembrane helix</keyword>
<dbReference type="EMBL" id="CAIIXF020000009">
    <property type="protein sequence ID" value="CAH1795113.1"/>
    <property type="molecule type" value="Genomic_DNA"/>
</dbReference>
<evidence type="ECO:0000256" key="7">
    <source>
        <dbReference type="ARBA" id="ARBA00023136"/>
    </source>
</evidence>
<protein>
    <submittedName>
        <fullName evidence="9">Uncharacterized protein</fullName>
    </submittedName>
</protein>
<dbReference type="InterPro" id="IPR027417">
    <property type="entry name" value="P-loop_NTPase"/>
</dbReference>
<dbReference type="Gene3D" id="3.40.50.300">
    <property type="entry name" value="P-loop containing nucleotide triphosphate hydrolases"/>
    <property type="match status" value="1"/>
</dbReference>
<keyword evidence="8" id="KW-0325">Glycoprotein</keyword>
<reference evidence="9" key="1">
    <citation type="submission" date="2022-03" db="EMBL/GenBank/DDBJ databases">
        <authorList>
            <person name="Martin C."/>
        </authorList>
    </citation>
    <scope>NUCLEOTIDE SEQUENCE</scope>
</reference>
<proteinExistence type="predicted"/>
<evidence type="ECO:0000256" key="3">
    <source>
        <dbReference type="ARBA" id="ARBA00022692"/>
    </source>
</evidence>
<dbReference type="PANTHER" id="PTHR12129">
    <property type="entry name" value="HEPARAN SULFATE 2-O-SULFOTRANSFERASE"/>
    <property type="match status" value="1"/>
</dbReference>
<evidence type="ECO:0000313" key="10">
    <source>
        <dbReference type="Proteomes" id="UP000749559"/>
    </source>
</evidence>
<keyword evidence="10" id="KW-1185">Reference proteome</keyword>
<dbReference type="Proteomes" id="UP000749559">
    <property type="component" value="Unassembled WGS sequence"/>
</dbReference>
<dbReference type="OrthoDB" id="10019582at2759"/>
<evidence type="ECO:0000256" key="5">
    <source>
        <dbReference type="ARBA" id="ARBA00022989"/>
    </source>
</evidence>